<dbReference type="AlphaFoldDB" id="A0AAD8KGG1"/>
<evidence type="ECO:0000313" key="2">
    <source>
        <dbReference type="EMBL" id="KAK1422435.1"/>
    </source>
</evidence>
<dbReference type="Proteomes" id="UP001229421">
    <property type="component" value="Unassembled WGS sequence"/>
</dbReference>
<comment type="caution">
    <text evidence="2">The sequence shown here is derived from an EMBL/GenBank/DDBJ whole genome shotgun (WGS) entry which is preliminary data.</text>
</comment>
<proteinExistence type="predicted"/>
<feature type="region of interest" description="Disordered" evidence="1">
    <location>
        <begin position="29"/>
        <end position="58"/>
    </location>
</feature>
<organism evidence="2 3">
    <name type="scientific">Tagetes erecta</name>
    <name type="common">African marigold</name>
    <dbReference type="NCBI Taxonomy" id="13708"/>
    <lineage>
        <taxon>Eukaryota</taxon>
        <taxon>Viridiplantae</taxon>
        <taxon>Streptophyta</taxon>
        <taxon>Embryophyta</taxon>
        <taxon>Tracheophyta</taxon>
        <taxon>Spermatophyta</taxon>
        <taxon>Magnoliopsida</taxon>
        <taxon>eudicotyledons</taxon>
        <taxon>Gunneridae</taxon>
        <taxon>Pentapetalae</taxon>
        <taxon>asterids</taxon>
        <taxon>campanulids</taxon>
        <taxon>Asterales</taxon>
        <taxon>Asteraceae</taxon>
        <taxon>Asteroideae</taxon>
        <taxon>Heliantheae alliance</taxon>
        <taxon>Tageteae</taxon>
        <taxon>Tagetes</taxon>
    </lineage>
</organism>
<dbReference type="PANTHER" id="PTHR33132">
    <property type="entry name" value="OSJNBB0118P14.9 PROTEIN"/>
    <property type="match status" value="1"/>
</dbReference>
<sequence length="158" mass="17743">MPNFSSPIRIDLPRGNVLMTPSVRISVDQPKTFHGHSSSSNQNSDDHNNGENKKSTCMCSPTSHAGSFRCSMHRSYKSNMNNNIGNKSTDRRALCQLQRLYTRRFAMVNSLAKTGSVEGALAKRKLIRPSSHKLRWCGEFQPRPSRLSVMCKADQDSE</sequence>
<keyword evidence="3" id="KW-1185">Reference proteome</keyword>
<accession>A0AAD8KGG1</accession>
<gene>
    <name evidence="2" type="ORF">QVD17_25551</name>
</gene>
<dbReference type="PANTHER" id="PTHR33132:SF135">
    <property type="entry name" value="OS02G0799700 PROTEIN"/>
    <property type="match status" value="1"/>
</dbReference>
<feature type="compositionally biased region" description="Basic and acidic residues" evidence="1">
    <location>
        <begin position="44"/>
        <end position="54"/>
    </location>
</feature>
<dbReference type="EMBL" id="JAUHHV010000006">
    <property type="protein sequence ID" value="KAK1422435.1"/>
    <property type="molecule type" value="Genomic_DNA"/>
</dbReference>
<name>A0AAD8KGG1_TARER</name>
<evidence type="ECO:0000256" key="1">
    <source>
        <dbReference type="SAM" id="MobiDB-lite"/>
    </source>
</evidence>
<evidence type="ECO:0000313" key="3">
    <source>
        <dbReference type="Proteomes" id="UP001229421"/>
    </source>
</evidence>
<reference evidence="2" key="1">
    <citation type="journal article" date="2023" name="bioRxiv">
        <title>Improved chromosome-level genome assembly for marigold (Tagetes erecta).</title>
        <authorList>
            <person name="Jiang F."/>
            <person name="Yuan L."/>
            <person name="Wang S."/>
            <person name="Wang H."/>
            <person name="Xu D."/>
            <person name="Wang A."/>
            <person name="Fan W."/>
        </authorList>
    </citation>
    <scope>NUCLEOTIDE SEQUENCE</scope>
    <source>
        <strain evidence="2">WSJ</strain>
        <tissue evidence="2">Leaf</tissue>
    </source>
</reference>
<protein>
    <submittedName>
        <fullName evidence="2">Uncharacterized protein</fullName>
    </submittedName>
</protein>